<evidence type="ECO:0000313" key="2">
    <source>
        <dbReference type="EMBL" id="PUZ69497.1"/>
    </source>
</evidence>
<accession>A0A2T7ENU5</accession>
<name>A0A2T7ENU5_9POAL</name>
<evidence type="ECO:0000256" key="1">
    <source>
        <dbReference type="SAM" id="MobiDB-lite"/>
    </source>
</evidence>
<keyword evidence="3" id="KW-1185">Reference proteome</keyword>
<dbReference type="Proteomes" id="UP000244336">
    <property type="component" value="Chromosome 2"/>
</dbReference>
<proteinExistence type="predicted"/>
<evidence type="ECO:0000313" key="3">
    <source>
        <dbReference type="Proteomes" id="UP000244336"/>
    </source>
</evidence>
<dbReference type="AlphaFoldDB" id="A0A2T7ENU5"/>
<protein>
    <submittedName>
        <fullName evidence="2">Uncharacterized protein</fullName>
    </submittedName>
</protein>
<feature type="compositionally biased region" description="Basic and acidic residues" evidence="1">
    <location>
        <begin position="34"/>
        <end position="46"/>
    </location>
</feature>
<reference evidence="2 3" key="1">
    <citation type="submission" date="2018-04" db="EMBL/GenBank/DDBJ databases">
        <title>WGS assembly of Panicum hallii var. hallii HAL2.</title>
        <authorList>
            <person name="Lovell J."/>
            <person name="Jenkins J."/>
            <person name="Lowry D."/>
            <person name="Mamidi S."/>
            <person name="Sreedasyam A."/>
            <person name="Weng X."/>
            <person name="Barry K."/>
            <person name="Bonette J."/>
            <person name="Campitelli B."/>
            <person name="Daum C."/>
            <person name="Gordon S."/>
            <person name="Gould B."/>
            <person name="Lipzen A."/>
            <person name="MacQueen A."/>
            <person name="Palacio-Mejia J."/>
            <person name="Plott C."/>
            <person name="Shakirov E."/>
            <person name="Shu S."/>
            <person name="Yoshinaga Y."/>
            <person name="Zane M."/>
            <person name="Rokhsar D."/>
            <person name="Grimwood J."/>
            <person name="Schmutz J."/>
            <person name="Juenger T."/>
        </authorList>
    </citation>
    <scope>NUCLEOTIDE SEQUENCE [LARGE SCALE GENOMIC DNA]</scope>
    <source>
        <strain evidence="3">cv. HAL2</strain>
    </source>
</reference>
<dbReference type="Gramene" id="PUZ69497">
    <property type="protein sequence ID" value="PUZ69497"/>
    <property type="gene ID" value="GQ55_2G113500"/>
</dbReference>
<organism evidence="2 3">
    <name type="scientific">Panicum hallii var. hallii</name>
    <dbReference type="NCBI Taxonomy" id="1504633"/>
    <lineage>
        <taxon>Eukaryota</taxon>
        <taxon>Viridiplantae</taxon>
        <taxon>Streptophyta</taxon>
        <taxon>Embryophyta</taxon>
        <taxon>Tracheophyta</taxon>
        <taxon>Spermatophyta</taxon>
        <taxon>Magnoliopsida</taxon>
        <taxon>Liliopsida</taxon>
        <taxon>Poales</taxon>
        <taxon>Poaceae</taxon>
        <taxon>PACMAD clade</taxon>
        <taxon>Panicoideae</taxon>
        <taxon>Panicodae</taxon>
        <taxon>Paniceae</taxon>
        <taxon>Panicinae</taxon>
        <taxon>Panicum</taxon>
        <taxon>Panicum sect. Panicum</taxon>
    </lineage>
</organism>
<feature type="region of interest" description="Disordered" evidence="1">
    <location>
        <begin position="15"/>
        <end position="46"/>
    </location>
</feature>
<gene>
    <name evidence="2" type="ORF">GQ55_2G113500</name>
</gene>
<sequence>MAGCPIFPPALIGSTVAASSSTPPRRPRPTPPCHRPERAAPCRTDGGHDSGLFILQPLLRSTPLCPLPPRWPLLVLHAASPSSSFTAATSSSYAATTASSCAASSSSPG</sequence>
<dbReference type="EMBL" id="CM009750">
    <property type="protein sequence ID" value="PUZ69497.1"/>
    <property type="molecule type" value="Genomic_DNA"/>
</dbReference>